<dbReference type="Proteomes" id="UP000548726">
    <property type="component" value="Unassembled WGS sequence"/>
</dbReference>
<protein>
    <submittedName>
        <fullName evidence="1">Uncharacterized protein</fullName>
    </submittedName>
</protein>
<gene>
    <name evidence="1" type="ORF">DmAi_25940</name>
</gene>
<dbReference type="Gene3D" id="2.160.20.20">
    <property type="match status" value="1"/>
</dbReference>
<accession>A0A6V8IGX0</accession>
<dbReference type="EMBL" id="BLJP01000013">
    <property type="protein sequence ID" value="GFE94535.1"/>
    <property type="molecule type" value="Genomic_DNA"/>
</dbReference>
<dbReference type="InterPro" id="IPR030930">
    <property type="entry name" value="AIDA"/>
</dbReference>
<sequence>MAQIIVSSGQSSSGLTISGGDTLLVESGGLVQDTHLLQSSTEWGGVELVYGSSIRTQIDFGSQTVESGGFSISAVVSSNDGYQNIRNGGSASFSTLQGGAEVDVAYDDYNDVDDIDHSALAVVTSDTVESGGALYVYSQGIVSGTVVLSQGSIDVYSGGVASGDTISSGGLLIIEKNGSAVHEIVQSGGLILEKPGAIISDTDTDGVLAGLVVIDNNNTLISSWAQSGDRVLNDIRLSATSSSNFYGGGNVILAAGEVARACRQLNGGLMKLVLPLDL</sequence>
<name>A0A6V8IGX0_9PROT</name>
<organism evidence="1 2">
    <name type="scientific">Acetobacter persici</name>
    <dbReference type="NCBI Taxonomy" id="1076596"/>
    <lineage>
        <taxon>Bacteria</taxon>
        <taxon>Pseudomonadati</taxon>
        <taxon>Pseudomonadota</taxon>
        <taxon>Alphaproteobacteria</taxon>
        <taxon>Acetobacterales</taxon>
        <taxon>Acetobacteraceae</taxon>
        <taxon>Acetobacter</taxon>
    </lineage>
</organism>
<evidence type="ECO:0000313" key="1">
    <source>
        <dbReference type="EMBL" id="GFE94535.1"/>
    </source>
</evidence>
<evidence type="ECO:0000313" key="2">
    <source>
        <dbReference type="Proteomes" id="UP000548726"/>
    </source>
</evidence>
<proteinExistence type="predicted"/>
<dbReference type="NCBIfam" id="TIGR04415">
    <property type="entry name" value="O_hepto_targRPT"/>
    <property type="match status" value="2"/>
</dbReference>
<dbReference type="AlphaFoldDB" id="A0A6V8IGX0"/>
<dbReference type="InterPro" id="IPR012332">
    <property type="entry name" value="Autotransporter_pectin_lyase_C"/>
</dbReference>
<comment type="caution">
    <text evidence="1">The sequence shown here is derived from an EMBL/GenBank/DDBJ whole genome shotgun (WGS) entry which is preliminary data.</text>
</comment>
<keyword evidence="2" id="KW-1185">Reference proteome</keyword>
<reference evidence="1 2" key="1">
    <citation type="journal article" date="2020" name="Cell Rep.">
        <title>Local necrotic cells trigger systemic immune activation via gut microbiome dysbiosis in Drosophila.</title>
        <authorList>
            <person name="Kosakamoto H."/>
            <person name="Yamauchi T."/>
            <person name="Akuzawa-Tokita Y."/>
            <person name="Nishimura K."/>
            <person name="Soga T."/>
            <person name="Murakami T."/>
            <person name="Mori H."/>
            <person name="Yamamoto K."/>
            <person name="Miyazaki R."/>
            <person name="Koto A."/>
            <person name="Miura M."/>
            <person name="Obata F."/>
        </authorList>
    </citation>
    <scope>NUCLEOTIDE SEQUENCE [LARGE SCALE GENOMIC DNA]</scope>
    <source>
        <strain evidence="1 2">Ai</strain>
    </source>
</reference>
<dbReference type="RefSeq" id="WP_086655844.1">
    <property type="nucleotide sequence ID" value="NZ_BLJP01000013.1"/>
</dbReference>